<dbReference type="VEuPathDB" id="FungiDB:PAAG_07870"/>
<dbReference type="AlphaFoldDB" id="C1HAP1"/>
<reference evidence="2 3" key="1">
    <citation type="journal article" date="2011" name="PLoS Genet.">
        <title>Comparative genomic analysis of human fungal pathogens causing paracoccidioidomycosis.</title>
        <authorList>
            <person name="Desjardins C.A."/>
            <person name="Champion M.D."/>
            <person name="Holder J.W."/>
            <person name="Muszewska A."/>
            <person name="Goldberg J."/>
            <person name="Bailao A.M."/>
            <person name="Brigido M.M."/>
            <person name="Ferreira M.E."/>
            <person name="Garcia A.M."/>
            <person name="Grynberg M."/>
            <person name="Gujja S."/>
            <person name="Heiman D.I."/>
            <person name="Henn M.R."/>
            <person name="Kodira C.D."/>
            <person name="Leon-Narvaez H."/>
            <person name="Longo L.V."/>
            <person name="Ma L.J."/>
            <person name="Malavazi I."/>
            <person name="Matsuo A.L."/>
            <person name="Morais F.V."/>
            <person name="Pereira M."/>
            <person name="Rodriguez-Brito S."/>
            <person name="Sakthikumar S."/>
            <person name="Salem-Izacc S.M."/>
            <person name="Sykes S.M."/>
            <person name="Teixeira M.M."/>
            <person name="Vallejo M.C."/>
            <person name="Walter M.E."/>
            <person name="Yandava C."/>
            <person name="Young S."/>
            <person name="Zeng Q."/>
            <person name="Zucker J."/>
            <person name="Felipe M.S."/>
            <person name="Goldman G.H."/>
            <person name="Haas B.J."/>
            <person name="McEwen J.G."/>
            <person name="Nino-Vega G."/>
            <person name="Puccia R."/>
            <person name="San-Blas G."/>
            <person name="Soares C.M."/>
            <person name="Birren B.W."/>
            <person name="Cuomo C.A."/>
        </authorList>
    </citation>
    <scope>NUCLEOTIDE SEQUENCE [LARGE SCALE GENOMIC DNA]</scope>
    <source>
        <strain evidence="3">ATCC MYA-826 / Pb01</strain>
    </source>
</reference>
<sequence>MESAIPHLPNKLWAPIAYFTDHESLETLRLVSFALSKLTTERMEKIWIHKELKRHVNKPSLDFDRWHLIHPRAPLTLALALISHLTATLIPLLIHVLWLYPKLDLRNSRFPSLRSLTLGRYSFVHDSQLDWILPHDLTIRNLYMENCIIFFEIEVNRYNKSQGPCPSEMELGYGSGDPSNRSMRYGASYTQRWHDYFLASRVLRGTTHFEYFLFGSSPHWCTGGEVRRGQY</sequence>
<dbReference type="PANTHER" id="PTHR42057:SF2">
    <property type="entry name" value="F-BOX DOMAIN PROTEIN (AFU_ORTHOLOGUE AFUA_4G00200)-RELATED"/>
    <property type="match status" value="1"/>
</dbReference>
<proteinExistence type="predicted"/>
<accession>C1HAP1</accession>
<keyword evidence="1" id="KW-0812">Transmembrane</keyword>
<dbReference type="RefSeq" id="XP_015700792.1">
    <property type="nucleotide sequence ID" value="XM_015846357.1"/>
</dbReference>
<dbReference type="OrthoDB" id="3140657at2759"/>
<evidence type="ECO:0000256" key="1">
    <source>
        <dbReference type="SAM" id="Phobius"/>
    </source>
</evidence>
<keyword evidence="3" id="KW-1185">Reference proteome</keyword>
<dbReference type="GeneID" id="9093390"/>
<gene>
    <name evidence="2" type="ORF">PAAG_07870</name>
</gene>
<name>C1HAP1_PARBA</name>
<dbReference type="EMBL" id="KN294018">
    <property type="protein sequence ID" value="EEH37452.2"/>
    <property type="molecule type" value="Genomic_DNA"/>
</dbReference>
<dbReference type="KEGG" id="pbl:PAAG_07870"/>
<organism evidence="2 3">
    <name type="scientific">Paracoccidioides lutzii (strain ATCC MYA-826 / Pb01)</name>
    <name type="common">Paracoccidioides brasiliensis</name>
    <dbReference type="NCBI Taxonomy" id="502779"/>
    <lineage>
        <taxon>Eukaryota</taxon>
        <taxon>Fungi</taxon>
        <taxon>Dikarya</taxon>
        <taxon>Ascomycota</taxon>
        <taxon>Pezizomycotina</taxon>
        <taxon>Eurotiomycetes</taxon>
        <taxon>Eurotiomycetidae</taxon>
        <taxon>Onygenales</taxon>
        <taxon>Ajellomycetaceae</taxon>
        <taxon>Paracoccidioides</taxon>
    </lineage>
</organism>
<evidence type="ECO:0000313" key="3">
    <source>
        <dbReference type="Proteomes" id="UP000002059"/>
    </source>
</evidence>
<evidence type="ECO:0008006" key="4">
    <source>
        <dbReference type="Google" id="ProtNLM"/>
    </source>
</evidence>
<protein>
    <recommendedName>
        <fullName evidence="4">F-box domain-containing protein</fullName>
    </recommendedName>
</protein>
<dbReference type="PANTHER" id="PTHR42057">
    <property type="entry name" value="F-BOX DOMAIN PROTEIN (AFU_ORTHOLOGUE AFUA_4G00200)"/>
    <property type="match status" value="1"/>
</dbReference>
<keyword evidence="1" id="KW-1133">Transmembrane helix</keyword>
<dbReference type="HOGENOM" id="CLU_1200156_0_0_1"/>
<feature type="transmembrane region" description="Helical" evidence="1">
    <location>
        <begin position="75"/>
        <end position="100"/>
    </location>
</feature>
<evidence type="ECO:0000313" key="2">
    <source>
        <dbReference type="EMBL" id="EEH37452.2"/>
    </source>
</evidence>
<keyword evidence="1" id="KW-0472">Membrane</keyword>
<dbReference type="Proteomes" id="UP000002059">
    <property type="component" value="Partially assembled WGS sequence"/>
</dbReference>